<dbReference type="AlphaFoldDB" id="A0AAX3YFB0"/>
<dbReference type="EMBL" id="JAPWIS010000027">
    <property type="protein sequence ID" value="MCZ4588970.1"/>
    <property type="molecule type" value="Genomic_DNA"/>
</dbReference>
<name>A0AAX3YFB0_RHOOP</name>
<dbReference type="Proteomes" id="UP001231166">
    <property type="component" value="Chromosome"/>
</dbReference>
<evidence type="ECO:0000313" key="5">
    <source>
        <dbReference type="Proteomes" id="UP001231166"/>
    </source>
</evidence>
<proteinExistence type="predicted"/>
<gene>
    <name evidence="2" type="ORF">O4328_35870</name>
    <name evidence="3" type="ORF">Q5707_03800</name>
</gene>
<keyword evidence="4" id="KW-1185">Reference proteome</keyword>
<evidence type="ECO:0000256" key="1">
    <source>
        <dbReference type="SAM" id="MobiDB-lite"/>
    </source>
</evidence>
<sequence>MTKRARSVCPQKLTGLRQRKSPSTDFRKQAFRDEDPQESTECVGVGAHARREIAEQARTVRQSVGHTQFADS</sequence>
<evidence type="ECO:0000313" key="4">
    <source>
        <dbReference type="Proteomes" id="UP001066327"/>
    </source>
</evidence>
<reference evidence="2" key="1">
    <citation type="submission" date="2022-12" db="EMBL/GenBank/DDBJ databases">
        <authorList>
            <person name="Krivoruchko A.V."/>
            <person name="Elkin A."/>
        </authorList>
    </citation>
    <scope>NUCLEOTIDE SEQUENCE</scope>
    <source>
        <strain evidence="2">IEGM 249</strain>
    </source>
</reference>
<dbReference type="Proteomes" id="UP001066327">
    <property type="component" value="Unassembled WGS sequence"/>
</dbReference>
<protein>
    <submittedName>
        <fullName evidence="3">Uncharacterized protein</fullName>
    </submittedName>
</protein>
<evidence type="ECO:0000313" key="2">
    <source>
        <dbReference type="EMBL" id="MCZ4588970.1"/>
    </source>
</evidence>
<feature type="region of interest" description="Disordered" evidence="1">
    <location>
        <begin position="1"/>
        <end position="43"/>
    </location>
</feature>
<reference evidence="3" key="2">
    <citation type="submission" date="2023-07" db="EMBL/GenBank/DDBJ databases">
        <title>Genomic analysis of Rhodococcus opacus VOC-14 with glycol ethers degradation activity.</title>
        <authorList>
            <person name="Narkevich D.A."/>
            <person name="Hlushen A.M."/>
            <person name="Akhremchuk A.E."/>
            <person name="Sikolenko M.A."/>
            <person name="Valentovich L.N."/>
        </authorList>
    </citation>
    <scope>NUCLEOTIDE SEQUENCE</scope>
    <source>
        <strain evidence="3">VOC-14</strain>
    </source>
</reference>
<dbReference type="EMBL" id="CP130953">
    <property type="protein sequence ID" value="WLF48137.1"/>
    <property type="molecule type" value="Genomic_DNA"/>
</dbReference>
<accession>A0AAX3YFB0</accession>
<dbReference type="RefSeq" id="WP_005572519.1">
    <property type="nucleotide sequence ID" value="NZ_CAJUXZ010000001.1"/>
</dbReference>
<organism evidence="3 5">
    <name type="scientific">Rhodococcus opacus</name>
    <name type="common">Nocardia opaca</name>
    <dbReference type="NCBI Taxonomy" id="37919"/>
    <lineage>
        <taxon>Bacteria</taxon>
        <taxon>Bacillati</taxon>
        <taxon>Actinomycetota</taxon>
        <taxon>Actinomycetes</taxon>
        <taxon>Mycobacteriales</taxon>
        <taxon>Nocardiaceae</taxon>
        <taxon>Rhodococcus</taxon>
    </lineage>
</organism>
<feature type="compositionally biased region" description="Basic and acidic residues" evidence="1">
    <location>
        <begin position="25"/>
        <end position="34"/>
    </location>
</feature>
<evidence type="ECO:0000313" key="3">
    <source>
        <dbReference type="EMBL" id="WLF48137.1"/>
    </source>
</evidence>